<keyword evidence="3" id="KW-1185">Reference proteome</keyword>
<name>A0A517MMC1_9BACT</name>
<dbReference type="RefSeq" id="WP_145354235.1">
    <property type="nucleotide sequence ID" value="NZ_CP036262.1"/>
</dbReference>
<dbReference type="AlphaFoldDB" id="A0A517MMC1"/>
<proteinExistence type="predicted"/>
<dbReference type="KEGG" id="rml:FF011L_48330"/>
<dbReference type="PROSITE" id="PS51257">
    <property type="entry name" value="PROKAR_LIPOPROTEIN"/>
    <property type="match status" value="1"/>
</dbReference>
<feature type="domain" description="Pyrrolo-quinoline quinone repeat" evidence="1">
    <location>
        <begin position="310"/>
        <end position="389"/>
    </location>
</feature>
<evidence type="ECO:0000313" key="2">
    <source>
        <dbReference type="EMBL" id="QDS96029.1"/>
    </source>
</evidence>
<evidence type="ECO:0000259" key="1">
    <source>
        <dbReference type="Pfam" id="PF13360"/>
    </source>
</evidence>
<feature type="domain" description="Pyrrolo-quinoline quinone repeat" evidence="1">
    <location>
        <begin position="116"/>
        <end position="296"/>
    </location>
</feature>
<dbReference type="SMART" id="SM00564">
    <property type="entry name" value="PQQ"/>
    <property type="match status" value="3"/>
</dbReference>
<dbReference type="InterPro" id="IPR011047">
    <property type="entry name" value="Quinoprotein_ADH-like_sf"/>
</dbReference>
<accession>A0A517MMC1</accession>
<dbReference type="InterPro" id="IPR015943">
    <property type="entry name" value="WD40/YVTN_repeat-like_dom_sf"/>
</dbReference>
<dbReference type="SUPFAM" id="SSF50998">
    <property type="entry name" value="Quinoprotein alcohol dehydrogenase-like"/>
    <property type="match status" value="1"/>
</dbReference>
<sequence>MKRSFSVVCGITVIGLATVGCGKRTPVVEVSVNDSGVTVEEIAVDGELDLAWPQWRGGVGGRANEDAATTSALPTEWNAESNVRWQADVPGRGHSSPIVVGDLVVIGSATETPAEQFVLAYDRNDGRELWKRVVHSGGLPSARAVHRKATHANGTIASDGVRLVTAHLNSDHVWATALDMEGELLWQTDIGAFVSKFGYAPSPVLYKSLVIIAADNSGGGYLVGLDVRTGEIAWRRSRGNVSSYSSPALVTVDGVDQVVISGGDRLASYAPATGEMLWETPCIAEATCGTAIATADRIYASGGYPEKETICVDGKGKQIWSNRTGLYEPSLVTDGKNLFAVSDDGVAYCWDAVDGKQHWKKRLGGNFSSSPVIAGGNVYVSDLSGNDYVFQAGAEKYQLVAKNRLGDDCYASPAVAGDAILFRVGVGQGAGRQEKLFCIANES</sequence>
<dbReference type="PANTHER" id="PTHR34512:SF30">
    <property type="entry name" value="OUTER MEMBRANE PROTEIN ASSEMBLY FACTOR BAMB"/>
    <property type="match status" value="1"/>
</dbReference>
<dbReference type="Pfam" id="PF13360">
    <property type="entry name" value="PQQ_2"/>
    <property type="match status" value="2"/>
</dbReference>
<gene>
    <name evidence="2" type="ORF">FF011L_48330</name>
</gene>
<dbReference type="EMBL" id="CP036262">
    <property type="protein sequence ID" value="QDS96029.1"/>
    <property type="molecule type" value="Genomic_DNA"/>
</dbReference>
<evidence type="ECO:0000313" key="3">
    <source>
        <dbReference type="Proteomes" id="UP000320672"/>
    </source>
</evidence>
<dbReference type="InterPro" id="IPR018391">
    <property type="entry name" value="PQQ_b-propeller_rpt"/>
</dbReference>
<dbReference type="Gene3D" id="2.130.10.10">
    <property type="entry name" value="YVTN repeat-like/Quinoprotein amine dehydrogenase"/>
    <property type="match status" value="2"/>
</dbReference>
<dbReference type="Proteomes" id="UP000320672">
    <property type="component" value="Chromosome"/>
</dbReference>
<reference evidence="2 3" key="1">
    <citation type="submission" date="2019-02" db="EMBL/GenBank/DDBJ databases">
        <title>Deep-cultivation of Planctomycetes and their phenomic and genomic characterization uncovers novel biology.</title>
        <authorList>
            <person name="Wiegand S."/>
            <person name="Jogler M."/>
            <person name="Boedeker C."/>
            <person name="Pinto D."/>
            <person name="Vollmers J."/>
            <person name="Rivas-Marin E."/>
            <person name="Kohn T."/>
            <person name="Peeters S.H."/>
            <person name="Heuer A."/>
            <person name="Rast P."/>
            <person name="Oberbeckmann S."/>
            <person name="Bunk B."/>
            <person name="Jeske O."/>
            <person name="Meyerdierks A."/>
            <person name="Storesund J.E."/>
            <person name="Kallscheuer N."/>
            <person name="Luecker S."/>
            <person name="Lage O.M."/>
            <person name="Pohl T."/>
            <person name="Merkel B.J."/>
            <person name="Hornburger P."/>
            <person name="Mueller R.-W."/>
            <person name="Bruemmer F."/>
            <person name="Labrenz M."/>
            <person name="Spormann A.M."/>
            <person name="Op den Camp H."/>
            <person name="Overmann J."/>
            <person name="Amann R."/>
            <person name="Jetten M.S.M."/>
            <person name="Mascher T."/>
            <person name="Medema M.H."/>
            <person name="Devos D.P."/>
            <person name="Kaster A.-K."/>
            <person name="Ovreas L."/>
            <person name="Rohde M."/>
            <person name="Galperin M.Y."/>
            <person name="Jogler C."/>
        </authorList>
    </citation>
    <scope>NUCLEOTIDE SEQUENCE [LARGE SCALE GENOMIC DNA]</scope>
    <source>
        <strain evidence="2 3">FF011L</strain>
    </source>
</reference>
<dbReference type="InterPro" id="IPR002372">
    <property type="entry name" value="PQQ_rpt_dom"/>
</dbReference>
<organism evidence="2 3">
    <name type="scientific">Roseimaritima multifibrata</name>
    <dbReference type="NCBI Taxonomy" id="1930274"/>
    <lineage>
        <taxon>Bacteria</taxon>
        <taxon>Pseudomonadati</taxon>
        <taxon>Planctomycetota</taxon>
        <taxon>Planctomycetia</taxon>
        <taxon>Pirellulales</taxon>
        <taxon>Pirellulaceae</taxon>
        <taxon>Roseimaritima</taxon>
    </lineage>
</organism>
<dbReference type="OrthoDB" id="244732at2"/>
<dbReference type="Gene3D" id="2.40.10.480">
    <property type="match status" value="1"/>
</dbReference>
<protein>
    <submittedName>
        <fullName evidence="2">Outer membrane biogenesis protein BamB</fullName>
    </submittedName>
</protein>
<dbReference type="PANTHER" id="PTHR34512">
    <property type="entry name" value="CELL SURFACE PROTEIN"/>
    <property type="match status" value="1"/>
</dbReference>